<name>A0AAD7JHY5_9AGAR</name>
<dbReference type="PANTHER" id="PTHR46579">
    <property type="entry name" value="F5/8 TYPE C DOMAIN-CONTAINING PROTEIN-RELATED"/>
    <property type="match status" value="1"/>
</dbReference>
<reference evidence="2" key="1">
    <citation type="submission" date="2023-03" db="EMBL/GenBank/DDBJ databases">
        <title>Massive genome expansion in bonnet fungi (Mycena s.s.) driven by repeated elements and novel gene families across ecological guilds.</title>
        <authorList>
            <consortium name="Lawrence Berkeley National Laboratory"/>
            <person name="Harder C.B."/>
            <person name="Miyauchi S."/>
            <person name="Viragh M."/>
            <person name="Kuo A."/>
            <person name="Thoen E."/>
            <person name="Andreopoulos B."/>
            <person name="Lu D."/>
            <person name="Skrede I."/>
            <person name="Drula E."/>
            <person name="Henrissat B."/>
            <person name="Morin E."/>
            <person name="Kohler A."/>
            <person name="Barry K."/>
            <person name="LaButti K."/>
            <person name="Morin E."/>
            <person name="Salamov A."/>
            <person name="Lipzen A."/>
            <person name="Mereny Z."/>
            <person name="Hegedus B."/>
            <person name="Baldrian P."/>
            <person name="Stursova M."/>
            <person name="Weitz H."/>
            <person name="Taylor A."/>
            <person name="Grigoriev I.V."/>
            <person name="Nagy L.G."/>
            <person name="Martin F."/>
            <person name="Kauserud H."/>
        </authorList>
    </citation>
    <scope>NUCLEOTIDE SEQUENCE</scope>
    <source>
        <strain evidence="2">CBHHK182m</strain>
    </source>
</reference>
<proteinExistence type="predicted"/>
<keyword evidence="3" id="KW-1185">Reference proteome</keyword>
<protein>
    <submittedName>
        <fullName evidence="2">Uncharacterized protein</fullName>
    </submittedName>
</protein>
<dbReference type="EMBL" id="JARKIB010000026">
    <property type="protein sequence ID" value="KAJ7765211.1"/>
    <property type="molecule type" value="Genomic_DNA"/>
</dbReference>
<dbReference type="AlphaFoldDB" id="A0AAD7JHY5"/>
<evidence type="ECO:0000256" key="1">
    <source>
        <dbReference type="SAM" id="MobiDB-lite"/>
    </source>
</evidence>
<organism evidence="2 3">
    <name type="scientific">Mycena metata</name>
    <dbReference type="NCBI Taxonomy" id="1033252"/>
    <lineage>
        <taxon>Eukaryota</taxon>
        <taxon>Fungi</taxon>
        <taxon>Dikarya</taxon>
        <taxon>Basidiomycota</taxon>
        <taxon>Agaricomycotina</taxon>
        <taxon>Agaricomycetes</taxon>
        <taxon>Agaricomycetidae</taxon>
        <taxon>Agaricales</taxon>
        <taxon>Marasmiineae</taxon>
        <taxon>Mycenaceae</taxon>
        <taxon>Mycena</taxon>
    </lineage>
</organism>
<comment type="caution">
    <text evidence="2">The sequence shown here is derived from an EMBL/GenBank/DDBJ whole genome shotgun (WGS) entry which is preliminary data.</text>
</comment>
<feature type="region of interest" description="Disordered" evidence="1">
    <location>
        <begin position="181"/>
        <end position="232"/>
    </location>
</feature>
<dbReference type="PANTHER" id="PTHR46579:SF2">
    <property type="entry name" value="C2H2-TYPE DOMAIN-CONTAINING PROTEIN"/>
    <property type="match status" value="1"/>
</dbReference>
<evidence type="ECO:0000313" key="2">
    <source>
        <dbReference type="EMBL" id="KAJ7765211.1"/>
    </source>
</evidence>
<sequence>MRLNNAVPVAHPDDHFLLGFRVRTDQEHRQKQQEYLKCKTAAARKAFVKEYAARYCELSRLPYFDLCRMIVIDPMHNLLLGLIKTHFYQIWVLHKVLRKTKEMRHFHALLAELHLPAFLGRLPGLMGIPAGGSLTADQWLVAAVIVCPILVSRIFVPQIWAEYMPDDNMDVDPEAEAMPDAGAVLNSDDDGEYQDADPSGSRKRQRQREDGEDSDEEEREARAPPNLHPDDPVNFCKLAASLYGESVIKPNHHYATHTAENVRDYGPLQEFWTFLFERINKVLKSYNSSNHSGGELETSFFREFHRTVQTSRIVGPSYVLVIPNNLTDLHSSRRQPILRLAPRCTSPQNPCTGPRRMIGEPSKLSRVS</sequence>
<feature type="region of interest" description="Disordered" evidence="1">
    <location>
        <begin position="342"/>
        <end position="368"/>
    </location>
</feature>
<accession>A0AAD7JHY5</accession>
<dbReference type="Proteomes" id="UP001215598">
    <property type="component" value="Unassembled WGS sequence"/>
</dbReference>
<gene>
    <name evidence="2" type="ORF">B0H16DRAFT_1310047</name>
</gene>
<evidence type="ECO:0000313" key="3">
    <source>
        <dbReference type="Proteomes" id="UP001215598"/>
    </source>
</evidence>